<organism evidence="10 11">
    <name type="scientific">Mucuna pruriens</name>
    <name type="common">Velvet bean</name>
    <name type="synonym">Dolichos pruriens</name>
    <dbReference type="NCBI Taxonomy" id="157652"/>
    <lineage>
        <taxon>Eukaryota</taxon>
        <taxon>Viridiplantae</taxon>
        <taxon>Streptophyta</taxon>
        <taxon>Embryophyta</taxon>
        <taxon>Tracheophyta</taxon>
        <taxon>Spermatophyta</taxon>
        <taxon>Magnoliopsida</taxon>
        <taxon>eudicotyledons</taxon>
        <taxon>Gunneridae</taxon>
        <taxon>Pentapetalae</taxon>
        <taxon>rosids</taxon>
        <taxon>fabids</taxon>
        <taxon>Fabales</taxon>
        <taxon>Fabaceae</taxon>
        <taxon>Papilionoideae</taxon>
        <taxon>50 kb inversion clade</taxon>
        <taxon>NPAAA clade</taxon>
        <taxon>indigoferoid/millettioid clade</taxon>
        <taxon>Phaseoleae</taxon>
        <taxon>Mucuna</taxon>
    </lineage>
</organism>
<evidence type="ECO:0000256" key="6">
    <source>
        <dbReference type="ARBA" id="ARBA00023242"/>
    </source>
</evidence>
<evidence type="ECO:0000313" key="11">
    <source>
        <dbReference type="Proteomes" id="UP000257109"/>
    </source>
</evidence>
<evidence type="ECO:0000256" key="2">
    <source>
        <dbReference type="ARBA" id="ARBA00022737"/>
    </source>
</evidence>
<keyword evidence="4" id="KW-0238">DNA-binding</keyword>
<accession>A0A371F659</accession>
<feature type="non-terminal residue" evidence="10">
    <location>
        <position position="1"/>
    </location>
</feature>
<dbReference type="OrthoDB" id="2143914at2759"/>
<evidence type="ECO:0000259" key="8">
    <source>
        <dbReference type="PROSITE" id="PS50090"/>
    </source>
</evidence>
<comment type="caution">
    <text evidence="10">The sequence shown here is derived from an EMBL/GenBank/DDBJ whole genome shotgun (WGS) entry which is preliminary data.</text>
</comment>
<evidence type="ECO:0000259" key="9">
    <source>
        <dbReference type="PROSITE" id="PS51294"/>
    </source>
</evidence>
<reference evidence="10" key="1">
    <citation type="submission" date="2018-05" db="EMBL/GenBank/DDBJ databases">
        <title>Draft genome of Mucuna pruriens seed.</title>
        <authorList>
            <person name="Nnadi N.E."/>
            <person name="Vos R."/>
            <person name="Hasami M.H."/>
            <person name="Devisetty U.K."/>
            <person name="Aguiy J.C."/>
        </authorList>
    </citation>
    <scope>NUCLEOTIDE SEQUENCE [LARGE SCALE GENOMIC DNA]</scope>
    <source>
        <strain evidence="10">JCA_2017</strain>
    </source>
</reference>
<proteinExistence type="predicted"/>
<protein>
    <submittedName>
        <fullName evidence="10">Transcription factor MYB101</fullName>
    </submittedName>
</protein>
<dbReference type="PANTHER" id="PTHR47995">
    <property type="entry name" value="TRANSCRIPTION FACTOR MYB33-RELATED"/>
    <property type="match status" value="1"/>
</dbReference>
<sequence length="227" mass="25954">MCTLPHGGENSDKDQAVEESGFKKGPWTREEDEVLASYVSIHGVGNWNIVQKNTGLARCGKSCRLRWTNHLRPDLKRGAFSDEEQRKVIELHASLGSKWAKMAQELPGRTDNEIKNFWNTRLKKRRRLGLPVYPDDIKPMLNDSEAFPLPELIFDDCNFDLERETLCMPSTSFGPENSIFEQQISDNPIMHHPKPISIVPENSIFEQQISDNPIMHHPKPISIVPEN</sequence>
<dbReference type="Proteomes" id="UP000257109">
    <property type="component" value="Unassembled WGS sequence"/>
</dbReference>
<keyword evidence="11" id="KW-1185">Reference proteome</keyword>
<keyword evidence="2" id="KW-0677">Repeat</keyword>
<keyword evidence="3" id="KW-0805">Transcription regulation</keyword>
<evidence type="ECO:0000256" key="1">
    <source>
        <dbReference type="ARBA" id="ARBA00004123"/>
    </source>
</evidence>
<dbReference type="PANTHER" id="PTHR47995:SF18">
    <property type="entry name" value="TRANSCRIPTION FACTOR MYB65"/>
    <property type="match status" value="1"/>
</dbReference>
<feature type="compositionally biased region" description="Basic and acidic residues" evidence="7">
    <location>
        <begin position="9"/>
        <end position="22"/>
    </location>
</feature>
<feature type="region of interest" description="Disordered" evidence="7">
    <location>
        <begin position="1"/>
        <end position="24"/>
    </location>
</feature>
<feature type="non-terminal residue" evidence="10">
    <location>
        <position position="227"/>
    </location>
</feature>
<gene>
    <name evidence="10" type="primary">MYB101</name>
    <name evidence="10" type="ORF">CR513_46536</name>
</gene>
<dbReference type="PROSITE" id="PS51294">
    <property type="entry name" value="HTH_MYB"/>
    <property type="match status" value="2"/>
</dbReference>
<evidence type="ECO:0000256" key="4">
    <source>
        <dbReference type="ARBA" id="ARBA00023125"/>
    </source>
</evidence>
<evidence type="ECO:0000313" key="10">
    <source>
        <dbReference type="EMBL" id="RDX73796.1"/>
    </source>
</evidence>
<dbReference type="Gene3D" id="1.10.10.60">
    <property type="entry name" value="Homeodomain-like"/>
    <property type="match status" value="2"/>
</dbReference>
<name>A0A371F659_MUCPR</name>
<feature type="domain" description="Myb-like" evidence="8">
    <location>
        <begin position="19"/>
        <end position="71"/>
    </location>
</feature>
<dbReference type="InterPro" id="IPR001005">
    <property type="entry name" value="SANT/Myb"/>
</dbReference>
<dbReference type="EMBL" id="QJKJ01010409">
    <property type="protein sequence ID" value="RDX73796.1"/>
    <property type="molecule type" value="Genomic_DNA"/>
</dbReference>
<dbReference type="PROSITE" id="PS50090">
    <property type="entry name" value="MYB_LIKE"/>
    <property type="match status" value="2"/>
</dbReference>
<evidence type="ECO:0000256" key="3">
    <source>
        <dbReference type="ARBA" id="ARBA00023015"/>
    </source>
</evidence>
<dbReference type="AlphaFoldDB" id="A0A371F659"/>
<comment type="subcellular location">
    <subcellularLocation>
        <location evidence="1">Nucleus</location>
    </subcellularLocation>
</comment>
<dbReference type="GO" id="GO:0005634">
    <property type="term" value="C:nucleus"/>
    <property type="evidence" value="ECO:0007669"/>
    <property type="project" value="UniProtKB-SubCell"/>
</dbReference>
<feature type="domain" description="HTH myb-type" evidence="9">
    <location>
        <begin position="19"/>
        <end position="71"/>
    </location>
</feature>
<evidence type="ECO:0000256" key="5">
    <source>
        <dbReference type="ARBA" id="ARBA00023163"/>
    </source>
</evidence>
<keyword evidence="6" id="KW-0539">Nucleus</keyword>
<feature type="domain" description="Myb-like" evidence="8">
    <location>
        <begin position="72"/>
        <end position="122"/>
    </location>
</feature>
<dbReference type="GO" id="GO:0003677">
    <property type="term" value="F:DNA binding"/>
    <property type="evidence" value="ECO:0007669"/>
    <property type="project" value="UniProtKB-KW"/>
</dbReference>
<dbReference type="InterPro" id="IPR009057">
    <property type="entry name" value="Homeodomain-like_sf"/>
</dbReference>
<dbReference type="InterPro" id="IPR017930">
    <property type="entry name" value="Myb_dom"/>
</dbReference>
<dbReference type="Pfam" id="PF00249">
    <property type="entry name" value="Myb_DNA-binding"/>
    <property type="match status" value="2"/>
</dbReference>
<keyword evidence="5" id="KW-0804">Transcription</keyword>
<dbReference type="FunFam" id="1.10.10.60:FF:000001">
    <property type="entry name" value="MYB-related transcription factor"/>
    <property type="match status" value="1"/>
</dbReference>
<dbReference type="CDD" id="cd00167">
    <property type="entry name" value="SANT"/>
    <property type="match status" value="2"/>
</dbReference>
<dbReference type="SUPFAM" id="SSF46689">
    <property type="entry name" value="Homeodomain-like"/>
    <property type="match status" value="1"/>
</dbReference>
<dbReference type="SMART" id="SM00717">
    <property type="entry name" value="SANT"/>
    <property type="match status" value="2"/>
</dbReference>
<feature type="domain" description="HTH myb-type" evidence="9">
    <location>
        <begin position="72"/>
        <end position="126"/>
    </location>
</feature>
<evidence type="ECO:0000256" key="7">
    <source>
        <dbReference type="SAM" id="MobiDB-lite"/>
    </source>
</evidence>